<protein>
    <recommendedName>
        <fullName evidence="1">chorismate mutase</fullName>
        <ecNumber evidence="1">5.4.99.5</ecNumber>
    </recommendedName>
</protein>
<dbReference type="GO" id="GO:0004106">
    <property type="term" value="F:chorismate mutase activity"/>
    <property type="evidence" value="ECO:0007669"/>
    <property type="project" value="UniProtKB-EC"/>
</dbReference>
<feature type="domain" description="Chorismate mutase" evidence="3">
    <location>
        <begin position="28"/>
        <end position="118"/>
    </location>
</feature>
<dbReference type="GO" id="GO:0046417">
    <property type="term" value="P:chorismate metabolic process"/>
    <property type="evidence" value="ECO:0007669"/>
    <property type="project" value="InterPro"/>
</dbReference>
<dbReference type="SMART" id="SM00830">
    <property type="entry name" value="CM_2"/>
    <property type="match status" value="1"/>
</dbReference>
<dbReference type="EC" id="5.4.99.5" evidence="1"/>
<dbReference type="InterPro" id="IPR036263">
    <property type="entry name" value="Chorismate_II_sf"/>
</dbReference>
<dbReference type="GO" id="GO:0009697">
    <property type="term" value="P:salicylic acid biosynthetic process"/>
    <property type="evidence" value="ECO:0007669"/>
    <property type="project" value="TreeGrafter"/>
</dbReference>
<comment type="caution">
    <text evidence="4">The sequence shown here is derived from an EMBL/GenBank/DDBJ whole genome shotgun (WGS) entry which is preliminary data.</text>
</comment>
<evidence type="ECO:0000256" key="2">
    <source>
        <dbReference type="ARBA" id="ARBA00023235"/>
    </source>
</evidence>
<dbReference type="InterPro" id="IPR051331">
    <property type="entry name" value="Chorismate_mutase-related"/>
</dbReference>
<evidence type="ECO:0000313" key="5">
    <source>
        <dbReference type="Proteomes" id="UP000221024"/>
    </source>
</evidence>
<keyword evidence="5" id="KW-1185">Reference proteome</keyword>
<evidence type="ECO:0000259" key="3">
    <source>
        <dbReference type="PROSITE" id="PS51168"/>
    </source>
</evidence>
<dbReference type="SUPFAM" id="SSF48600">
    <property type="entry name" value="Chorismate mutase II"/>
    <property type="match status" value="1"/>
</dbReference>
<name>A0A2H3P3Z0_9BACT</name>
<proteinExistence type="predicted"/>
<keyword evidence="2" id="KW-0413">Isomerase</keyword>
<dbReference type="EMBL" id="PDEP01000009">
    <property type="protein sequence ID" value="PEN06229.1"/>
    <property type="molecule type" value="Genomic_DNA"/>
</dbReference>
<dbReference type="Proteomes" id="UP000221024">
    <property type="component" value="Unassembled WGS sequence"/>
</dbReference>
<dbReference type="Pfam" id="PF01817">
    <property type="entry name" value="CM_2"/>
    <property type="match status" value="1"/>
</dbReference>
<evidence type="ECO:0000256" key="1">
    <source>
        <dbReference type="ARBA" id="ARBA00012404"/>
    </source>
</evidence>
<dbReference type="OrthoDB" id="1495154at2"/>
<dbReference type="PANTHER" id="PTHR38041">
    <property type="entry name" value="CHORISMATE MUTASE"/>
    <property type="match status" value="1"/>
</dbReference>
<dbReference type="Gene3D" id="1.20.59.10">
    <property type="entry name" value="Chorismate mutase"/>
    <property type="match status" value="1"/>
</dbReference>
<dbReference type="AlphaFoldDB" id="A0A2H3P3Z0"/>
<reference evidence="4 5" key="1">
    <citation type="submission" date="2017-10" db="EMBL/GenBank/DDBJ databases">
        <title>Draft genome of Longimonas halophila.</title>
        <authorList>
            <person name="Goh K.M."/>
            <person name="Shamsir M.S."/>
            <person name="Lim S.W."/>
        </authorList>
    </citation>
    <scope>NUCLEOTIDE SEQUENCE [LARGE SCALE GENOMIC DNA]</scope>
    <source>
        <strain evidence="4 5">KCTC 42399</strain>
    </source>
</reference>
<sequence length="123" mass="13826">MDSDTPSLDDSLDQAARFSEALPPLSDDLSGADLAPFRDRIDAIDHQLVQLLNERTAYAHVIGAIKHVIGMRAYVPTREAEVMENVIESNTGPFTDNAIRRIFEQIVEETRSLEQRTYEGHTE</sequence>
<dbReference type="RefSeq" id="WP_098062576.1">
    <property type="nucleotide sequence ID" value="NZ_PDEP01000009.1"/>
</dbReference>
<organism evidence="4 5">
    <name type="scientific">Longimonas halophila</name>
    <dbReference type="NCBI Taxonomy" id="1469170"/>
    <lineage>
        <taxon>Bacteria</taxon>
        <taxon>Pseudomonadati</taxon>
        <taxon>Rhodothermota</taxon>
        <taxon>Rhodothermia</taxon>
        <taxon>Rhodothermales</taxon>
        <taxon>Salisaetaceae</taxon>
        <taxon>Longimonas</taxon>
    </lineage>
</organism>
<gene>
    <name evidence="4" type="ORF">CRI93_10410</name>
</gene>
<dbReference type="InterPro" id="IPR002701">
    <property type="entry name" value="CM_II_prokaryot"/>
</dbReference>
<dbReference type="PROSITE" id="PS51168">
    <property type="entry name" value="CHORISMATE_MUT_2"/>
    <property type="match status" value="1"/>
</dbReference>
<evidence type="ECO:0000313" key="4">
    <source>
        <dbReference type="EMBL" id="PEN06229.1"/>
    </source>
</evidence>
<dbReference type="InterPro" id="IPR036979">
    <property type="entry name" value="CM_dom_sf"/>
</dbReference>
<accession>A0A2H3P3Z0</accession>
<dbReference type="PANTHER" id="PTHR38041:SF1">
    <property type="entry name" value="CHORISMATE MUTASE"/>
    <property type="match status" value="1"/>
</dbReference>